<dbReference type="Pfam" id="PF01832">
    <property type="entry name" value="Glucosaminidase"/>
    <property type="match status" value="1"/>
</dbReference>
<dbReference type="InterPro" id="IPR002901">
    <property type="entry name" value="MGlyc_endo_b_GlcNAc-like_dom"/>
</dbReference>
<dbReference type="PRINTS" id="PR01002">
    <property type="entry name" value="FLGFLGJ"/>
</dbReference>
<evidence type="ECO:0000313" key="4">
    <source>
        <dbReference type="EMBL" id="GEK88296.1"/>
    </source>
</evidence>
<dbReference type="Gene3D" id="4.10.80.30">
    <property type="entry name" value="DNA polymerase, domain 6"/>
    <property type="match status" value="1"/>
</dbReference>
<dbReference type="Proteomes" id="UP000321425">
    <property type="component" value="Unassembled WGS sequence"/>
</dbReference>
<proteinExistence type="inferred from homology"/>
<feature type="domain" description="Mannosyl-glycoprotein endo-beta-N-acetylglucosamidase-like" evidence="3">
    <location>
        <begin position="15"/>
        <end position="174"/>
    </location>
</feature>
<dbReference type="InterPro" id="IPR051056">
    <property type="entry name" value="Glycosyl_Hydrolase_73"/>
</dbReference>
<evidence type="ECO:0000256" key="1">
    <source>
        <dbReference type="ARBA" id="ARBA00010266"/>
    </source>
</evidence>
<name>A0ABQ0UUT8_9LACT</name>
<evidence type="ECO:0000313" key="5">
    <source>
        <dbReference type="Proteomes" id="UP000321425"/>
    </source>
</evidence>
<dbReference type="PANTHER" id="PTHR33308">
    <property type="entry name" value="PEPTIDOGLYCAN HYDROLASE FLGJ"/>
    <property type="match status" value="1"/>
</dbReference>
<dbReference type="Gene3D" id="1.10.530.10">
    <property type="match status" value="1"/>
</dbReference>
<accession>A0ABQ0UUT8</accession>
<dbReference type="SMART" id="SM00047">
    <property type="entry name" value="LYZ2"/>
    <property type="match status" value="1"/>
</dbReference>
<keyword evidence="2" id="KW-0378">Hydrolase</keyword>
<dbReference type="EMBL" id="BJUX01000002">
    <property type="protein sequence ID" value="GEK88296.1"/>
    <property type="molecule type" value="Genomic_DNA"/>
</dbReference>
<protein>
    <submittedName>
        <fullName evidence="4">N-acetylmuramoyl-L-alanine amidase</fullName>
    </submittedName>
</protein>
<keyword evidence="5" id="KW-1185">Reference proteome</keyword>
<dbReference type="PANTHER" id="PTHR33308:SF9">
    <property type="entry name" value="PEPTIDOGLYCAN HYDROLASE FLGJ"/>
    <property type="match status" value="1"/>
</dbReference>
<dbReference type="RefSeq" id="WP_177165443.1">
    <property type="nucleotide sequence ID" value="NZ_BJUX01000002.1"/>
</dbReference>
<evidence type="ECO:0000259" key="3">
    <source>
        <dbReference type="SMART" id="SM00047"/>
    </source>
</evidence>
<organism evidence="4 5">
    <name type="scientific">Alkalibacterium putridalgicola</name>
    <dbReference type="NCBI Taxonomy" id="426703"/>
    <lineage>
        <taxon>Bacteria</taxon>
        <taxon>Bacillati</taxon>
        <taxon>Bacillota</taxon>
        <taxon>Bacilli</taxon>
        <taxon>Lactobacillales</taxon>
        <taxon>Carnobacteriaceae</taxon>
        <taxon>Alkalibacterium</taxon>
    </lineage>
</organism>
<reference evidence="4 5" key="1">
    <citation type="submission" date="2019-07" db="EMBL/GenBank/DDBJ databases">
        <title>Whole genome shotgun sequence of Alkalibacterium putridalgicola NBRC 103243.</title>
        <authorList>
            <person name="Hosoyama A."/>
            <person name="Uohara A."/>
            <person name="Ohji S."/>
            <person name="Ichikawa N."/>
        </authorList>
    </citation>
    <scope>NUCLEOTIDE SEQUENCE [LARGE SCALE GENOMIC DNA]</scope>
    <source>
        <strain evidence="4 5">NBRC 103243</strain>
    </source>
</reference>
<sequence length="175" mass="19524">MLTFTGALAVISQAVENEPANQKDWTKDAFINEVASHAVPLQASHGIRPSVTIAQAILESNWGKSSLSQQENNYFGIKGGSDGRKYATLEYEEKWKEIHASFRSYPSLEASVTDYADLINGGTEWNPELYRGVQEASSYQEAAQALYSAGYATDPTYPEKIIEIIELYELDRFDK</sequence>
<comment type="caution">
    <text evidence="4">The sequence shown here is derived from an EMBL/GenBank/DDBJ whole genome shotgun (WGS) entry which is preliminary data.</text>
</comment>
<gene>
    <name evidence="4" type="ORF">APU01nite_03350</name>
</gene>
<evidence type="ECO:0000256" key="2">
    <source>
        <dbReference type="ARBA" id="ARBA00022801"/>
    </source>
</evidence>
<comment type="similarity">
    <text evidence="1">Belongs to the glycosyl hydrolase 73 family.</text>
</comment>